<keyword evidence="4" id="KW-0328">Glycosyltransferase</keyword>
<dbReference type="GO" id="GO:0008955">
    <property type="term" value="F:peptidoglycan glycosyltransferase activity"/>
    <property type="evidence" value="ECO:0007669"/>
    <property type="project" value="UniProtKB-EC"/>
</dbReference>
<evidence type="ECO:0000256" key="7">
    <source>
        <dbReference type="ARBA" id="ARBA00022801"/>
    </source>
</evidence>
<evidence type="ECO:0000256" key="14">
    <source>
        <dbReference type="ARBA" id="ARBA00034000"/>
    </source>
</evidence>
<organism evidence="20 21">
    <name type="scientific">Latilactobacillus curvatus</name>
    <name type="common">Lactobacillus curvatus</name>
    <dbReference type="NCBI Taxonomy" id="28038"/>
    <lineage>
        <taxon>Bacteria</taxon>
        <taxon>Bacillati</taxon>
        <taxon>Bacillota</taxon>
        <taxon>Bacilli</taxon>
        <taxon>Lactobacillales</taxon>
        <taxon>Lactobacillaceae</taxon>
        <taxon>Latilactobacillus</taxon>
    </lineage>
</organism>
<dbReference type="InterPro" id="IPR023346">
    <property type="entry name" value="Lysozyme-like_dom_sf"/>
</dbReference>
<dbReference type="AlphaFoldDB" id="A0AAJ5RGE3"/>
<dbReference type="InterPro" id="IPR036950">
    <property type="entry name" value="PBP_transglycosylase"/>
</dbReference>
<dbReference type="InterPro" id="IPR001460">
    <property type="entry name" value="PCN-bd_Tpept"/>
</dbReference>
<evidence type="ECO:0000313" key="21">
    <source>
        <dbReference type="Proteomes" id="UP001215533"/>
    </source>
</evidence>
<evidence type="ECO:0000256" key="12">
    <source>
        <dbReference type="ARBA" id="ARBA00023268"/>
    </source>
</evidence>
<keyword evidence="12" id="KW-0511">Multifunctional enzyme</keyword>
<evidence type="ECO:0000313" key="20">
    <source>
        <dbReference type="EMBL" id="WDC93106.1"/>
    </source>
</evidence>
<dbReference type="Gene3D" id="3.40.710.10">
    <property type="entry name" value="DD-peptidase/beta-lactamase superfamily"/>
    <property type="match status" value="1"/>
</dbReference>
<name>A0AAJ5RGE3_LATCU</name>
<feature type="domain" description="Glycosyl transferase family 51" evidence="19">
    <location>
        <begin position="114"/>
        <end position="298"/>
    </location>
</feature>
<proteinExistence type="predicted"/>
<dbReference type="PANTHER" id="PTHR32282">
    <property type="entry name" value="BINDING PROTEIN TRANSPEPTIDASE, PUTATIVE-RELATED"/>
    <property type="match status" value="1"/>
</dbReference>
<evidence type="ECO:0000256" key="6">
    <source>
        <dbReference type="ARBA" id="ARBA00022692"/>
    </source>
</evidence>
<dbReference type="Gene3D" id="3.90.1310.40">
    <property type="match status" value="1"/>
</dbReference>
<dbReference type="Pfam" id="PF00905">
    <property type="entry name" value="Transpeptidase"/>
    <property type="match status" value="1"/>
</dbReference>
<feature type="domain" description="Penicillin-binding protein transpeptidase" evidence="18">
    <location>
        <begin position="440"/>
        <end position="679"/>
    </location>
</feature>
<sequence length="868" mass="95374">MTSAKDRLAHLLHLPDKRSAQPTKEQKRAHIQELSQSPLSFKINVFFEAIKSIFLYWISIGLICMALAAGIGAGYFAALMKSEPIPSYQVLKQQLDNTDQAAGLYFAKNNKFGAIKTDLIRTPINIHEMSPYLKDAIVATEDEDFYKHDGVVPKALLRAVISDVTGFGSQTGGSTLTQQLIKMQVLTSQVTFKRKATEVLLALRVDKYFTKKEILQDYLNVATLGRNNKGQNIAGVQEAALGLFGKNAKDLSLAEAAYIAGLPQSPSVYTPYDQDGTLKDPEYLKYGLDRKNTVLFRMYRDDRITKAEYKAAKKVDLTKEFQPKADPAETTKSYGYVYNLLETQATDIMAKQLAKEANVSTAKLNKDPNLYKQYETQATELLSTKGYQIHSTIDQEIYDAMQGVVHQQGATFGRTYTDTVTDEETGLQKTVSSPVQNGSVLLDNRTGKVISFVGGRDFSLKQTNYMLTKRSPGSTIKPLLVYGPAIDQKLIGSKTMLADFKTNFKDYAPTDYGGTIQNKFIPADEALAQSLNIPTVNLYNALKNTTDPSKYMSKMGINLTADEYSQLGISLGGTSDGVSVLEQASAFSTFADQGEHTDAYVIEKITDPAGNVVYQHHAKKKRVFSKATSYIMNQMLAGVLTDGTATSIYDQLYFNTNNLVGKTGTSNDNRDIWFIGSTPGITLASWMGYDSTGRNLTDNSSQINERYWSKLANSVYQINPSLMRLEDDHEKPSTVTSSKVLKLTGQLPGTVSINGSSQNLNGSTVTSLYNNWTPKATSYEFGIGGSARNYETFWNHYLGYNNGYGSITYSTADELNPTSGYSSRRSGTAATTTNNYTANTTGTAATTGTTTGTNYTANTNPTDTETTN</sequence>
<evidence type="ECO:0000256" key="4">
    <source>
        <dbReference type="ARBA" id="ARBA00022676"/>
    </source>
</evidence>
<dbReference type="Gene3D" id="3.40.50.12800">
    <property type="match status" value="1"/>
</dbReference>
<dbReference type="SUPFAM" id="SSF56601">
    <property type="entry name" value="beta-lactamase/transpeptidase-like"/>
    <property type="match status" value="1"/>
</dbReference>
<gene>
    <name evidence="20" type="ORF">PSR33_08240</name>
</gene>
<keyword evidence="3" id="KW-0645">Protease</keyword>
<evidence type="ECO:0000256" key="15">
    <source>
        <dbReference type="ARBA" id="ARBA00049902"/>
    </source>
</evidence>
<evidence type="ECO:0000256" key="11">
    <source>
        <dbReference type="ARBA" id="ARBA00023136"/>
    </source>
</evidence>
<evidence type="ECO:0000259" key="18">
    <source>
        <dbReference type="Pfam" id="PF00905"/>
    </source>
</evidence>
<comment type="catalytic activity">
    <reaction evidence="15">
        <text>[GlcNAc-(1-&gt;4)-Mur2Ac(oyl-L-Ala-gamma-D-Glu-L-Lys-D-Ala-D-Ala)](n)-di-trans,octa-cis-undecaprenyl diphosphate + beta-D-GlcNAc-(1-&gt;4)-Mur2Ac(oyl-L-Ala-gamma-D-Glu-L-Lys-D-Ala-D-Ala)-di-trans,octa-cis-undecaprenyl diphosphate = [GlcNAc-(1-&gt;4)-Mur2Ac(oyl-L-Ala-gamma-D-Glu-L-Lys-D-Ala-D-Ala)](n+1)-di-trans,octa-cis-undecaprenyl diphosphate + di-trans,octa-cis-undecaprenyl diphosphate + H(+)</text>
        <dbReference type="Rhea" id="RHEA:23708"/>
        <dbReference type="Rhea" id="RHEA-COMP:9602"/>
        <dbReference type="Rhea" id="RHEA-COMP:9603"/>
        <dbReference type="ChEBI" id="CHEBI:15378"/>
        <dbReference type="ChEBI" id="CHEBI:58405"/>
        <dbReference type="ChEBI" id="CHEBI:60033"/>
        <dbReference type="ChEBI" id="CHEBI:78435"/>
        <dbReference type="EC" id="2.4.99.28"/>
    </reaction>
</comment>
<evidence type="ECO:0000256" key="2">
    <source>
        <dbReference type="ARBA" id="ARBA00022645"/>
    </source>
</evidence>
<keyword evidence="1" id="KW-1003">Cell membrane</keyword>
<dbReference type="InterPro" id="IPR012338">
    <property type="entry name" value="Beta-lactam/transpept-like"/>
</dbReference>
<dbReference type="Pfam" id="PF00912">
    <property type="entry name" value="Transgly"/>
    <property type="match status" value="1"/>
</dbReference>
<dbReference type="GO" id="GO:0030288">
    <property type="term" value="C:outer membrane-bounded periplasmic space"/>
    <property type="evidence" value="ECO:0007669"/>
    <property type="project" value="TreeGrafter"/>
</dbReference>
<evidence type="ECO:0000256" key="13">
    <source>
        <dbReference type="ARBA" id="ARBA00023316"/>
    </source>
</evidence>
<evidence type="ECO:0000256" key="8">
    <source>
        <dbReference type="ARBA" id="ARBA00022960"/>
    </source>
</evidence>
<dbReference type="GO" id="GO:0071555">
    <property type="term" value="P:cell wall organization"/>
    <property type="evidence" value="ECO:0007669"/>
    <property type="project" value="UniProtKB-KW"/>
</dbReference>
<evidence type="ECO:0000256" key="16">
    <source>
        <dbReference type="SAM" id="MobiDB-lite"/>
    </source>
</evidence>
<keyword evidence="8" id="KW-0133">Cell shape</keyword>
<dbReference type="GO" id="GO:0008360">
    <property type="term" value="P:regulation of cell shape"/>
    <property type="evidence" value="ECO:0007669"/>
    <property type="project" value="UniProtKB-KW"/>
</dbReference>
<evidence type="ECO:0000256" key="17">
    <source>
        <dbReference type="SAM" id="Phobius"/>
    </source>
</evidence>
<dbReference type="GO" id="GO:0008658">
    <property type="term" value="F:penicillin binding"/>
    <property type="evidence" value="ECO:0007669"/>
    <property type="project" value="InterPro"/>
</dbReference>
<dbReference type="SUPFAM" id="SSF53955">
    <property type="entry name" value="Lysozyme-like"/>
    <property type="match status" value="1"/>
</dbReference>
<dbReference type="PANTHER" id="PTHR32282:SF32">
    <property type="entry name" value="PENICILLIN-BINDING PROTEIN 2A"/>
    <property type="match status" value="1"/>
</dbReference>
<feature type="region of interest" description="Disordered" evidence="16">
    <location>
        <begin position="817"/>
        <end position="868"/>
    </location>
</feature>
<feature type="compositionally biased region" description="Low complexity" evidence="16">
    <location>
        <begin position="828"/>
        <end position="868"/>
    </location>
</feature>
<evidence type="ECO:0000259" key="19">
    <source>
        <dbReference type="Pfam" id="PF00912"/>
    </source>
</evidence>
<comment type="catalytic activity">
    <reaction evidence="14">
        <text>Preferential cleavage: (Ac)2-L-Lys-D-Ala-|-D-Ala. Also transpeptidation of peptidyl-alanyl moieties that are N-acyl substituents of D-alanine.</text>
        <dbReference type="EC" id="3.4.16.4"/>
    </reaction>
</comment>
<keyword evidence="10 17" id="KW-1133">Transmembrane helix</keyword>
<evidence type="ECO:0000256" key="9">
    <source>
        <dbReference type="ARBA" id="ARBA00022984"/>
    </source>
</evidence>
<dbReference type="EMBL" id="CP117684">
    <property type="protein sequence ID" value="WDC93106.1"/>
    <property type="molecule type" value="Genomic_DNA"/>
</dbReference>
<accession>A0AAJ5RGE3</accession>
<dbReference type="GO" id="GO:0009002">
    <property type="term" value="F:serine-type D-Ala-D-Ala carboxypeptidase activity"/>
    <property type="evidence" value="ECO:0007669"/>
    <property type="project" value="UniProtKB-EC"/>
</dbReference>
<dbReference type="InterPro" id="IPR050396">
    <property type="entry name" value="Glycosyltr_51/Transpeptidase"/>
</dbReference>
<dbReference type="Proteomes" id="UP001215533">
    <property type="component" value="Plasmid p1_CACC879"/>
</dbReference>
<dbReference type="GO" id="GO:0006508">
    <property type="term" value="P:proteolysis"/>
    <property type="evidence" value="ECO:0007669"/>
    <property type="project" value="UniProtKB-KW"/>
</dbReference>
<evidence type="ECO:0000256" key="3">
    <source>
        <dbReference type="ARBA" id="ARBA00022670"/>
    </source>
</evidence>
<evidence type="ECO:0000256" key="10">
    <source>
        <dbReference type="ARBA" id="ARBA00022989"/>
    </source>
</evidence>
<keyword evidence="5" id="KW-0808">Transferase</keyword>
<evidence type="ECO:0000256" key="1">
    <source>
        <dbReference type="ARBA" id="ARBA00022475"/>
    </source>
</evidence>
<keyword evidence="9" id="KW-0573">Peptidoglycan synthesis</keyword>
<keyword evidence="6 17" id="KW-0812">Transmembrane</keyword>
<feature type="transmembrane region" description="Helical" evidence="17">
    <location>
        <begin position="54"/>
        <end position="78"/>
    </location>
</feature>
<evidence type="ECO:0000256" key="5">
    <source>
        <dbReference type="ARBA" id="ARBA00022679"/>
    </source>
</evidence>
<dbReference type="Gene3D" id="1.10.3810.10">
    <property type="entry name" value="Biosynthetic peptidoglycan transglycosylase-like"/>
    <property type="match status" value="1"/>
</dbReference>
<keyword evidence="11 17" id="KW-0472">Membrane</keyword>
<keyword evidence="13" id="KW-0961">Cell wall biogenesis/degradation</keyword>
<keyword evidence="2" id="KW-0121">Carboxypeptidase</keyword>
<dbReference type="InterPro" id="IPR001264">
    <property type="entry name" value="Glyco_trans_51"/>
</dbReference>
<reference evidence="20" key="1">
    <citation type="submission" date="2023-02" db="EMBL/GenBank/DDBJ databases">
        <title>Complete genome sequence of Lactobacillus curvatus CACC879 isolated from Pig feces.</title>
        <authorList>
            <person name="Park S."/>
            <person name="Park M.A."/>
            <person name="Kim D.-H."/>
            <person name="Kim Y."/>
        </authorList>
    </citation>
    <scope>NUCLEOTIDE SEQUENCE</scope>
    <source>
        <strain evidence="20">Curvatus</strain>
        <plasmid evidence="20">p1_CACC879</plasmid>
    </source>
</reference>
<geneLocation type="plasmid" evidence="20 21">
    <name>p1_CACC879</name>
</geneLocation>
<feature type="compositionally biased region" description="Polar residues" evidence="16">
    <location>
        <begin position="817"/>
        <end position="826"/>
    </location>
</feature>
<dbReference type="GO" id="GO:0009252">
    <property type="term" value="P:peptidoglycan biosynthetic process"/>
    <property type="evidence" value="ECO:0007669"/>
    <property type="project" value="UniProtKB-KW"/>
</dbReference>
<keyword evidence="7" id="KW-0378">Hydrolase</keyword>
<protein>
    <submittedName>
        <fullName evidence="20">Transglycosylase domain-containing protein</fullName>
    </submittedName>
</protein>
<keyword evidence="20" id="KW-0614">Plasmid</keyword>